<dbReference type="GO" id="GO:0006825">
    <property type="term" value="P:copper ion transport"/>
    <property type="evidence" value="ECO:0007669"/>
    <property type="project" value="InterPro"/>
</dbReference>
<dbReference type="SUPFAM" id="SSF81296">
    <property type="entry name" value="E set domains"/>
    <property type="match status" value="1"/>
</dbReference>
<evidence type="ECO:0000256" key="1">
    <source>
        <dbReference type="ARBA" id="ARBA00004196"/>
    </source>
</evidence>
<keyword evidence="3 5" id="KW-0732">Signal</keyword>
<dbReference type="PANTHER" id="PTHR34820">
    <property type="entry name" value="INNER MEMBRANE PROTEIN YEBZ"/>
    <property type="match status" value="1"/>
</dbReference>
<evidence type="ECO:0000256" key="5">
    <source>
        <dbReference type="SAM" id="SignalP"/>
    </source>
</evidence>
<evidence type="ECO:0000259" key="6">
    <source>
        <dbReference type="Pfam" id="PF04234"/>
    </source>
</evidence>
<evidence type="ECO:0000256" key="3">
    <source>
        <dbReference type="ARBA" id="ARBA00022729"/>
    </source>
</evidence>
<dbReference type="InterPro" id="IPR032694">
    <property type="entry name" value="CopC/D"/>
</dbReference>
<accession>A0A3T0N256</accession>
<protein>
    <submittedName>
        <fullName evidence="7">Copper resistance protein CopC</fullName>
    </submittedName>
</protein>
<dbReference type="InterPro" id="IPR014756">
    <property type="entry name" value="Ig_E-set"/>
</dbReference>
<evidence type="ECO:0000313" key="8">
    <source>
        <dbReference type="Proteomes" id="UP000283063"/>
    </source>
</evidence>
<feature type="domain" description="CopC" evidence="6">
    <location>
        <begin position="20"/>
        <end position="112"/>
    </location>
</feature>
<keyword evidence="2" id="KW-0479">Metal-binding</keyword>
<dbReference type="AlphaFoldDB" id="A0A3T0N256"/>
<feature type="signal peptide" evidence="5">
    <location>
        <begin position="1"/>
        <end position="19"/>
    </location>
</feature>
<keyword evidence="8" id="KW-1185">Reference proteome</keyword>
<dbReference type="RefSeq" id="WP_127748664.1">
    <property type="nucleotide sequence ID" value="NZ_CP033219.1"/>
</dbReference>
<dbReference type="InterPro" id="IPR014755">
    <property type="entry name" value="Cu-Rt/internalin_Ig-like"/>
</dbReference>
<dbReference type="GO" id="GO:0030313">
    <property type="term" value="C:cell envelope"/>
    <property type="evidence" value="ECO:0007669"/>
    <property type="project" value="UniProtKB-SubCell"/>
</dbReference>
<feature type="chain" id="PRO_5019565550" evidence="5">
    <location>
        <begin position="20"/>
        <end position="113"/>
    </location>
</feature>
<dbReference type="Gene3D" id="2.60.40.1220">
    <property type="match status" value="1"/>
</dbReference>
<sequence length="113" mass="12259">MKIIITLVLTTLLASGASAHSKVNTTTPPNNSILANVPTQIEFGFANKIRLTKVEVSHDTNPAVAIEIGGQTGFEQMYTMPLQDFGDGSYFVRWRGLGMDGHAVQGEFSFEVN</sequence>
<dbReference type="GO" id="GO:0005507">
    <property type="term" value="F:copper ion binding"/>
    <property type="evidence" value="ECO:0007669"/>
    <property type="project" value="InterPro"/>
</dbReference>
<dbReference type="GO" id="GO:0046688">
    <property type="term" value="P:response to copper ion"/>
    <property type="evidence" value="ECO:0007669"/>
    <property type="project" value="InterPro"/>
</dbReference>
<comment type="subcellular location">
    <subcellularLocation>
        <location evidence="1">Cell envelope</location>
    </subcellularLocation>
</comment>
<dbReference type="GO" id="GO:0042597">
    <property type="term" value="C:periplasmic space"/>
    <property type="evidence" value="ECO:0007669"/>
    <property type="project" value="InterPro"/>
</dbReference>
<dbReference type="EMBL" id="CP033219">
    <property type="protein sequence ID" value="AZV78103.1"/>
    <property type="molecule type" value="Genomic_DNA"/>
</dbReference>
<dbReference type="PANTHER" id="PTHR34820:SF4">
    <property type="entry name" value="INNER MEMBRANE PROTEIN YEBZ"/>
    <property type="match status" value="1"/>
</dbReference>
<dbReference type="Proteomes" id="UP000283063">
    <property type="component" value="Chromosome"/>
</dbReference>
<organism evidence="7 8">
    <name type="scientific">Parasedimentitalea marina</name>
    <dbReference type="NCBI Taxonomy" id="2483033"/>
    <lineage>
        <taxon>Bacteria</taxon>
        <taxon>Pseudomonadati</taxon>
        <taxon>Pseudomonadota</taxon>
        <taxon>Alphaproteobacteria</taxon>
        <taxon>Rhodobacterales</taxon>
        <taxon>Paracoccaceae</taxon>
        <taxon>Parasedimentitalea</taxon>
    </lineage>
</organism>
<dbReference type="GO" id="GO:0005886">
    <property type="term" value="C:plasma membrane"/>
    <property type="evidence" value="ECO:0007669"/>
    <property type="project" value="TreeGrafter"/>
</dbReference>
<evidence type="ECO:0000256" key="2">
    <source>
        <dbReference type="ARBA" id="ARBA00022723"/>
    </source>
</evidence>
<dbReference type="OrthoDB" id="9796814at2"/>
<keyword evidence="4" id="KW-0186">Copper</keyword>
<dbReference type="KEGG" id="sedi:EBB79_09620"/>
<evidence type="ECO:0000256" key="4">
    <source>
        <dbReference type="ARBA" id="ARBA00023008"/>
    </source>
</evidence>
<evidence type="ECO:0000313" key="7">
    <source>
        <dbReference type="EMBL" id="AZV78103.1"/>
    </source>
</evidence>
<reference evidence="7 8" key="1">
    <citation type="submission" date="2018-10" db="EMBL/GenBank/DDBJ databases">
        <title>Parasedimentitalea marina sp. nov., a psychrophilic bacterium isolated from deep seawater of the New Britain Trench.</title>
        <authorList>
            <person name="Cao J."/>
        </authorList>
    </citation>
    <scope>NUCLEOTIDE SEQUENCE [LARGE SCALE GENOMIC DNA]</scope>
    <source>
        <strain evidence="7 8">W43</strain>
    </source>
</reference>
<proteinExistence type="predicted"/>
<dbReference type="InterPro" id="IPR007348">
    <property type="entry name" value="CopC_dom"/>
</dbReference>
<dbReference type="Pfam" id="PF04234">
    <property type="entry name" value="CopC"/>
    <property type="match status" value="1"/>
</dbReference>
<name>A0A3T0N256_9RHOB</name>
<gene>
    <name evidence="7" type="ORF">EBB79_09620</name>
</gene>